<keyword evidence="2 5" id="KW-0812">Transmembrane</keyword>
<dbReference type="GO" id="GO:0000324">
    <property type="term" value="C:fungal-type vacuole"/>
    <property type="evidence" value="ECO:0007669"/>
    <property type="project" value="TreeGrafter"/>
</dbReference>
<evidence type="ECO:0000256" key="4">
    <source>
        <dbReference type="ARBA" id="ARBA00023136"/>
    </source>
</evidence>
<keyword evidence="3 5" id="KW-1133">Transmembrane helix</keyword>
<evidence type="ECO:0000256" key="2">
    <source>
        <dbReference type="ARBA" id="ARBA00022692"/>
    </source>
</evidence>
<dbReference type="Pfam" id="PF04479">
    <property type="entry name" value="RTA1"/>
    <property type="match status" value="1"/>
</dbReference>
<dbReference type="STRING" id="268505.A0A2A9PAK3"/>
<dbReference type="OrthoDB" id="4521223at2759"/>
<feature type="transmembrane region" description="Helical" evidence="5">
    <location>
        <begin position="34"/>
        <end position="54"/>
    </location>
</feature>
<dbReference type="Proteomes" id="UP000037136">
    <property type="component" value="Unassembled WGS sequence"/>
</dbReference>
<feature type="transmembrane region" description="Helical" evidence="5">
    <location>
        <begin position="246"/>
        <end position="266"/>
    </location>
</feature>
<accession>A0A2A9PAK3</accession>
<comment type="subcellular location">
    <subcellularLocation>
        <location evidence="1">Membrane</location>
        <topology evidence="1">Multi-pass membrane protein</topology>
    </subcellularLocation>
</comment>
<gene>
    <name evidence="6" type="ORF">XA68_13546</name>
</gene>
<evidence type="ECO:0000313" key="7">
    <source>
        <dbReference type="Proteomes" id="UP000037136"/>
    </source>
</evidence>
<feature type="transmembrane region" description="Helical" evidence="5">
    <location>
        <begin position="166"/>
        <end position="190"/>
    </location>
</feature>
<reference evidence="6 7" key="1">
    <citation type="journal article" date="2015" name="BMC Genomics">
        <title>Gene expression during zombie ant biting behavior reflects the complexity underlying fungal parasitic behavioral manipulation.</title>
        <authorList>
            <person name="de Bekker C."/>
            <person name="Ohm R.A."/>
            <person name="Loreto R.G."/>
            <person name="Sebastian A."/>
            <person name="Albert I."/>
            <person name="Merrow M."/>
            <person name="Brachmann A."/>
            <person name="Hughes D.P."/>
        </authorList>
    </citation>
    <scope>NUCLEOTIDE SEQUENCE [LARGE SCALE GENOMIC DNA]</scope>
    <source>
        <strain evidence="6 7">SC16a</strain>
    </source>
</reference>
<proteinExistence type="predicted"/>
<dbReference type="AlphaFoldDB" id="A0A2A9PAK3"/>
<protein>
    <submittedName>
        <fullName evidence="6">Uncharacterized protein</fullName>
    </submittedName>
</protein>
<dbReference type="PANTHER" id="PTHR31465">
    <property type="entry name" value="PROTEIN RTA1-RELATED"/>
    <property type="match status" value="1"/>
</dbReference>
<dbReference type="EMBL" id="LAZP02000281">
    <property type="protein sequence ID" value="PFH58545.1"/>
    <property type="molecule type" value="Genomic_DNA"/>
</dbReference>
<feature type="transmembrane region" description="Helical" evidence="5">
    <location>
        <begin position="138"/>
        <end position="160"/>
    </location>
</feature>
<feature type="transmembrane region" description="Helical" evidence="5">
    <location>
        <begin position="94"/>
        <end position="117"/>
    </location>
</feature>
<reference evidence="6 7" key="2">
    <citation type="journal article" date="2017" name="Sci. Rep.">
        <title>Ant-infecting Ophiocordyceps genomes reveal a high diversity of potential behavioral manipulation genes and a possible major role for enterotoxins.</title>
        <authorList>
            <person name="de Bekker C."/>
            <person name="Ohm R.A."/>
            <person name="Evans H.C."/>
            <person name="Brachmann A."/>
            <person name="Hughes D.P."/>
        </authorList>
    </citation>
    <scope>NUCLEOTIDE SEQUENCE [LARGE SCALE GENOMIC DNA]</scope>
    <source>
        <strain evidence="6 7">SC16a</strain>
    </source>
</reference>
<evidence type="ECO:0000313" key="6">
    <source>
        <dbReference type="EMBL" id="PFH58545.1"/>
    </source>
</evidence>
<evidence type="ECO:0000256" key="1">
    <source>
        <dbReference type="ARBA" id="ARBA00004141"/>
    </source>
</evidence>
<name>A0A2A9PAK3_OPHUN</name>
<comment type="caution">
    <text evidence="6">The sequence shown here is derived from an EMBL/GenBank/DDBJ whole genome shotgun (WGS) entry which is preliminary data.</text>
</comment>
<feature type="transmembrane region" description="Helical" evidence="5">
    <location>
        <begin position="211"/>
        <end position="231"/>
    </location>
</feature>
<organism evidence="6 7">
    <name type="scientific">Ophiocordyceps unilateralis</name>
    <name type="common">Zombie-ant fungus</name>
    <name type="synonym">Torrubia unilateralis</name>
    <dbReference type="NCBI Taxonomy" id="268505"/>
    <lineage>
        <taxon>Eukaryota</taxon>
        <taxon>Fungi</taxon>
        <taxon>Dikarya</taxon>
        <taxon>Ascomycota</taxon>
        <taxon>Pezizomycotina</taxon>
        <taxon>Sordariomycetes</taxon>
        <taxon>Hypocreomycetidae</taxon>
        <taxon>Hypocreales</taxon>
        <taxon>Ophiocordycipitaceae</taxon>
        <taxon>Ophiocordyceps</taxon>
    </lineage>
</organism>
<feature type="transmembrane region" description="Helical" evidence="5">
    <location>
        <begin position="61"/>
        <end position="82"/>
    </location>
</feature>
<dbReference type="InterPro" id="IPR007568">
    <property type="entry name" value="RTA1"/>
</dbReference>
<sequence>MPSTKVSTMASAPSPSLPGICPPAHLRQALPSSAFSASVTLFALFAVLTILHLLLSRRGAVRFVVCVCLGCVCEIVGYAGGIVRWRHVKSCAGFAVEVVCLSIAPVLFTAAIHAAIVDALAEDSSSESRRLGPRLVDGLFLSLDFVCFTLVVVGSALIVASTSRRVATVLLLTGLALQMTTLTAAIAVLVDYWVVRRRTADPPRFTLRRRFSLLALAMAALLLVIRCAYRVGDLCAGWMPSVEEETFLVIFDGVFTLLAALALCLVHAARIPLVSFSDDGCDVTHK</sequence>
<evidence type="ECO:0000256" key="5">
    <source>
        <dbReference type="SAM" id="Phobius"/>
    </source>
</evidence>
<evidence type="ECO:0000256" key="3">
    <source>
        <dbReference type="ARBA" id="ARBA00022989"/>
    </source>
</evidence>
<dbReference type="PANTHER" id="PTHR31465:SF7">
    <property type="entry name" value="SPHINGOID LONG-CHAIN BASE TRANSPORTER RSB1"/>
    <property type="match status" value="1"/>
</dbReference>
<dbReference type="GO" id="GO:0005886">
    <property type="term" value="C:plasma membrane"/>
    <property type="evidence" value="ECO:0007669"/>
    <property type="project" value="TreeGrafter"/>
</dbReference>
<keyword evidence="7" id="KW-1185">Reference proteome</keyword>
<keyword evidence="4 5" id="KW-0472">Membrane</keyword>